<reference evidence="1 2" key="1">
    <citation type="submission" date="2020-01" db="EMBL/GenBank/DDBJ databases">
        <authorList>
            <consortium name="DOE Joint Genome Institute"/>
            <person name="Haridas S."/>
            <person name="Albert R."/>
            <person name="Binder M."/>
            <person name="Bloem J."/>
            <person name="Labutti K."/>
            <person name="Salamov A."/>
            <person name="Andreopoulos B."/>
            <person name="Baker S.E."/>
            <person name="Barry K."/>
            <person name="Bills G."/>
            <person name="Bluhm B.H."/>
            <person name="Cannon C."/>
            <person name="Castanera R."/>
            <person name="Culley D.E."/>
            <person name="Daum C."/>
            <person name="Ezra D."/>
            <person name="Gonzalez J.B."/>
            <person name="Henrissat B."/>
            <person name="Kuo A."/>
            <person name="Liang C."/>
            <person name="Lipzen A."/>
            <person name="Lutzoni F."/>
            <person name="Magnuson J."/>
            <person name="Mondo S."/>
            <person name="Nolan M."/>
            <person name="Ohm R."/>
            <person name="Pangilinan J."/>
            <person name="Park H.-J.H."/>
            <person name="Ramirez L."/>
            <person name="Alfaro M."/>
            <person name="Sun H."/>
            <person name="Tritt A."/>
            <person name="Yoshinaga Y."/>
            <person name="Zwiers L.-H.L."/>
            <person name="Turgeon B.G."/>
            <person name="Goodwin S.B."/>
            <person name="Spatafora J.W."/>
            <person name="Crous P.W."/>
            <person name="Grigoriev I.V."/>
        </authorList>
    </citation>
    <scope>NUCLEOTIDE SEQUENCE [LARGE SCALE GENOMIC DNA]</scope>
    <source>
        <strain evidence="1 2">CBS 611.86</strain>
    </source>
</reference>
<dbReference type="PANTHER" id="PTHR35186:SF4">
    <property type="entry name" value="PRION-INHIBITION AND PROPAGATION HELO DOMAIN-CONTAINING PROTEIN"/>
    <property type="match status" value="1"/>
</dbReference>
<dbReference type="EMBL" id="JAADJZ010000013">
    <property type="protein sequence ID" value="KAF2870783.1"/>
    <property type="molecule type" value="Genomic_DNA"/>
</dbReference>
<protein>
    <submittedName>
        <fullName evidence="1">Uncharacterized protein</fullName>
    </submittedName>
</protein>
<evidence type="ECO:0000313" key="1">
    <source>
        <dbReference type="EMBL" id="KAF2870783.1"/>
    </source>
</evidence>
<dbReference type="PANTHER" id="PTHR35186">
    <property type="entry name" value="ANK_REP_REGION DOMAIN-CONTAINING PROTEIN"/>
    <property type="match status" value="1"/>
</dbReference>
<dbReference type="OrthoDB" id="3565018at2759"/>
<dbReference type="AlphaFoldDB" id="A0A7C8MAX8"/>
<evidence type="ECO:0000313" key="2">
    <source>
        <dbReference type="Proteomes" id="UP000481861"/>
    </source>
</evidence>
<organism evidence="1 2">
    <name type="scientific">Massariosphaeria phaeospora</name>
    <dbReference type="NCBI Taxonomy" id="100035"/>
    <lineage>
        <taxon>Eukaryota</taxon>
        <taxon>Fungi</taxon>
        <taxon>Dikarya</taxon>
        <taxon>Ascomycota</taxon>
        <taxon>Pezizomycotina</taxon>
        <taxon>Dothideomycetes</taxon>
        <taxon>Pleosporomycetidae</taxon>
        <taxon>Pleosporales</taxon>
        <taxon>Pleosporales incertae sedis</taxon>
        <taxon>Massariosphaeria</taxon>
    </lineage>
</organism>
<dbReference type="Proteomes" id="UP000481861">
    <property type="component" value="Unassembled WGS sequence"/>
</dbReference>
<feature type="non-terminal residue" evidence="1">
    <location>
        <position position="260"/>
    </location>
</feature>
<sequence length="260" mass="30169">MSGLEVAGVVLGAFPLLISGIEHWRDVAKVGGFFWRLRKEYTKCQRDIQFHEIVYRKNLRELLLPLIPDSDEVAQLIADPGGQRWTDTTLQEQLENRLHESYQLYHHTITEMNEIAEELKKELCFDRENVQDKLTNRRSSARPSKLSVAKDRLEYEAFRAKFSLGERTRSELFGQLKECNKRLEKLLSSSDRVSALQNAAPGHTKQTSVLESAFKKVSKKSDLLFRALQNAWQCSCQQYHFANLRLEHRTLSEVCFELIL</sequence>
<name>A0A7C8MAX8_9PLEO</name>
<gene>
    <name evidence="1" type="ORF">BDV95DRAFT_447251</name>
</gene>
<comment type="caution">
    <text evidence="1">The sequence shown here is derived from an EMBL/GenBank/DDBJ whole genome shotgun (WGS) entry which is preliminary data.</text>
</comment>
<keyword evidence="2" id="KW-1185">Reference proteome</keyword>
<proteinExistence type="predicted"/>
<accession>A0A7C8MAX8</accession>